<sequence length="419" mass="46893">MNLLEDLKFRGLIHQCTDLEGLAKKLAEGSIRLYAGFDPTANSLHIGHLLPILTLRRFQLAGHSPYALVGGSTGLIGDPTGRSVERPINTKETVEAWTESIKLQLSRFLEFDHAPNAARVFNNYDWFASINIIEFLRDCGTCFTINYMLAKETVQSRLNQGVSFAELSYMLLQAYDFAFLHKEYDCALQIGGSDQWGNITAGLEMIDKVLHKKAYGLTMPLVMKKDGTKFGKTSGGAVWLDPQLTSPYEFYQFWLNTDDADVVPFLKYFTFLECEEILEYEEALTNKPEERAAQRALAKEVTALVHGGQEASTCEKASEILFRGELHLLAPDDLEAVSCGVSTIQVDKREKMTLLELLILSGAAPSKRQAREDFQAGAVYLNGFKATDPDLVVGEGQRLHQAYAVIRRGKKSYHLVKFQ</sequence>
<dbReference type="SUPFAM" id="SSF55174">
    <property type="entry name" value="Alpha-L RNA-binding motif"/>
    <property type="match status" value="1"/>
</dbReference>
<dbReference type="EC" id="6.1.1.1" evidence="11"/>
<evidence type="ECO:0000256" key="11">
    <source>
        <dbReference type="HAMAP-Rule" id="MF_02006"/>
    </source>
</evidence>
<dbReference type="FunFam" id="1.10.240.10:FF:000001">
    <property type="entry name" value="Tyrosine--tRNA ligase"/>
    <property type="match status" value="1"/>
</dbReference>
<dbReference type="HAMAP" id="MF_02006">
    <property type="entry name" value="Tyr_tRNA_synth_type1"/>
    <property type="match status" value="1"/>
</dbReference>
<dbReference type="PANTHER" id="PTHR11766">
    <property type="entry name" value="TYROSYL-TRNA SYNTHETASE"/>
    <property type="match status" value="1"/>
</dbReference>
<organism evidence="14 15">
    <name type="scientific">Paenibacillus macerans</name>
    <name type="common">Bacillus macerans</name>
    <dbReference type="NCBI Taxonomy" id="44252"/>
    <lineage>
        <taxon>Bacteria</taxon>
        <taxon>Bacillati</taxon>
        <taxon>Bacillota</taxon>
        <taxon>Bacilli</taxon>
        <taxon>Bacillales</taxon>
        <taxon>Paenibacillaceae</taxon>
        <taxon>Paenibacillus</taxon>
    </lineage>
</organism>
<comment type="subunit">
    <text evidence="11">Homodimer.</text>
</comment>
<dbReference type="InterPro" id="IPR014729">
    <property type="entry name" value="Rossmann-like_a/b/a_fold"/>
</dbReference>
<dbReference type="InterPro" id="IPR036986">
    <property type="entry name" value="S4_RNA-bd_sf"/>
</dbReference>
<evidence type="ECO:0000256" key="12">
    <source>
        <dbReference type="PROSITE-ProRule" id="PRU00182"/>
    </source>
</evidence>
<proteinExistence type="inferred from homology"/>
<dbReference type="Proteomes" id="UP000029278">
    <property type="component" value="Unassembled WGS sequence"/>
</dbReference>
<comment type="subcellular location">
    <subcellularLocation>
        <location evidence="1 11">Cytoplasm</location>
    </subcellularLocation>
</comment>
<name>A0A090Y2L8_PAEMA</name>
<dbReference type="OrthoDB" id="9804243at2"/>
<dbReference type="HOGENOM" id="CLU_024003_0_3_9"/>
<keyword evidence="4 11" id="KW-0547">Nucleotide-binding</keyword>
<evidence type="ECO:0000313" key="14">
    <source>
        <dbReference type="EMBL" id="KFM92993.1"/>
    </source>
</evidence>
<comment type="caution">
    <text evidence="14">The sequence shown here is derived from an EMBL/GenBank/DDBJ whole genome shotgun (WGS) entry which is preliminary data.</text>
</comment>
<dbReference type="PATRIC" id="fig|44252.3.peg.6203"/>
<feature type="binding site" evidence="11">
    <location>
        <position position="232"/>
    </location>
    <ligand>
        <name>ATP</name>
        <dbReference type="ChEBI" id="CHEBI:30616"/>
    </ligand>
</feature>
<accession>A0A090Y2L8</accession>
<dbReference type="PROSITE" id="PS00178">
    <property type="entry name" value="AA_TRNA_LIGASE_I"/>
    <property type="match status" value="1"/>
</dbReference>
<feature type="binding site" evidence="11">
    <location>
        <position position="169"/>
    </location>
    <ligand>
        <name>L-tyrosine</name>
        <dbReference type="ChEBI" id="CHEBI:58315"/>
    </ligand>
</feature>
<feature type="domain" description="RNA-binding S4" evidence="13">
    <location>
        <begin position="353"/>
        <end position="414"/>
    </location>
</feature>
<evidence type="ECO:0000256" key="3">
    <source>
        <dbReference type="ARBA" id="ARBA00022598"/>
    </source>
</evidence>
<dbReference type="InterPro" id="IPR054608">
    <property type="entry name" value="SYY-like_C"/>
</dbReference>
<keyword evidence="3 11" id="KW-0436">Ligase</keyword>
<evidence type="ECO:0000256" key="10">
    <source>
        <dbReference type="ARBA" id="ARBA00060965"/>
    </source>
</evidence>
<dbReference type="PANTHER" id="PTHR11766:SF0">
    <property type="entry name" value="TYROSINE--TRNA LIGASE, MITOCHONDRIAL"/>
    <property type="match status" value="1"/>
</dbReference>
<feature type="binding site" evidence="11">
    <location>
        <position position="34"/>
    </location>
    <ligand>
        <name>L-tyrosine</name>
        <dbReference type="ChEBI" id="CHEBI:58315"/>
    </ligand>
</feature>
<feature type="short sequence motif" description="'HIGH' region" evidence="11">
    <location>
        <begin position="39"/>
        <end position="48"/>
    </location>
</feature>
<dbReference type="STRING" id="44252.DJ90_2895"/>
<keyword evidence="8 11" id="KW-0030">Aminoacyl-tRNA synthetase</keyword>
<keyword evidence="15" id="KW-1185">Reference proteome</keyword>
<dbReference type="GO" id="GO:0005829">
    <property type="term" value="C:cytosol"/>
    <property type="evidence" value="ECO:0007669"/>
    <property type="project" value="TreeGrafter"/>
</dbReference>
<dbReference type="GO" id="GO:0003723">
    <property type="term" value="F:RNA binding"/>
    <property type="evidence" value="ECO:0007669"/>
    <property type="project" value="UniProtKB-KW"/>
</dbReference>
<dbReference type="InterPro" id="IPR002307">
    <property type="entry name" value="Tyr-tRNA-ligase"/>
</dbReference>
<dbReference type="Pfam" id="PF22421">
    <property type="entry name" value="SYY_C-terminal"/>
    <property type="match status" value="1"/>
</dbReference>
<dbReference type="EMBL" id="JMQA01000053">
    <property type="protein sequence ID" value="KFM92993.1"/>
    <property type="molecule type" value="Genomic_DNA"/>
</dbReference>
<evidence type="ECO:0000259" key="13">
    <source>
        <dbReference type="SMART" id="SM00363"/>
    </source>
</evidence>
<evidence type="ECO:0000256" key="4">
    <source>
        <dbReference type="ARBA" id="ARBA00022741"/>
    </source>
</evidence>
<dbReference type="GO" id="GO:0042803">
    <property type="term" value="F:protein homodimerization activity"/>
    <property type="evidence" value="ECO:0007669"/>
    <property type="project" value="UniProtKB-ARBA"/>
</dbReference>
<dbReference type="InterPro" id="IPR002305">
    <property type="entry name" value="aa-tRNA-synth_Ic"/>
</dbReference>
<dbReference type="InterPro" id="IPR024107">
    <property type="entry name" value="Tyr-tRNA-ligase_bac_1"/>
</dbReference>
<dbReference type="SUPFAM" id="SSF52374">
    <property type="entry name" value="Nucleotidylyl transferase"/>
    <property type="match status" value="1"/>
</dbReference>
<dbReference type="FunFam" id="3.40.50.620:FF:000008">
    <property type="entry name" value="Tyrosine--tRNA ligase"/>
    <property type="match status" value="1"/>
</dbReference>
<reference evidence="14 15" key="1">
    <citation type="submission" date="2014-04" db="EMBL/GenBank/DDBJ databases">
        <authorList>
            <person name="Bishop-Lilly K.A."/>
            <person name="Broomall S.M."/>
            <person name="Chain P.S."/>
            <person name="Chertkov O."/>
            <person name="Coyne S.R."/>
            <person name="Daligault H.E."/>
            <person name="Davenport K.W."/>
            <person name="Erkkila T."/>
            <person name="Frey K.G."/>
            <person name="Gibbons H.S."/>
            <person name="Gu W."/>
            <person name="Jaissle J."/>
            <person name="Johnson S.L."/>
            <person name="Koroleva G.I."/>
            <person name="Ladner J.T."/>
            <person name="Lo C.-C."/>
            <person name="Minogue T.D."/>
            <person name="Munk C."/>
            <person name="Palacios G.F."/>
            <person name="Redden C.L."/>
            <person name="Rosenzweig C.N."/>
            <person name="Scholz M.B."/>
            <person name="Teshima H."/>
            <person name="Xu Y."/>
        </authorList>
    </citation>
    <scope>NUCLEOTIDE SEQUENCE [LARGE SCALE GENOMIC DNA]</scope>
    <source>
        <strain evidence="14 15">8244</strain>
    </source>
</reference>
<gene>
    <name evidence="11 14" type="primary">tyrS</name>
    <name evidence="14" type="ORF">DJ90_2895</name>
</gene>
<dbReference type="SMART" id="SM00363">
    <property type="entry name" value="S4"/>
    <property type="match status" value="1"/>
</dbReference>
<evidence type="ECO:0000256" key="5">
    <source>
        <dbReference type="ARBA" id="ARBA00022840"/>
    </source>
</evidence>
<evidence type="ECO:0000256" key="6">
    <source>
        <dbReference type="ARBA" id="ARBA00022884"/>
    </source>
</evidence>
<keyword evidence="5 11" id="KW-0067">ATP-binding</keyword>
<dbReference type="InterPro" id="IPR002942">
    <property type="entry name" value="S4_RNA-bd"/>
</dbReference>
<evidence type="ECO:0000256" key="9">
    <source>
        <dbReference type="ARBA" id="ARBA00048248"/>
    </source>
</evidence>
<dbReference type="Gene3D" id="3.40.50.620">
    <property type="entry name" value="HUPs"/>
    <property type="match status" value="1"/>
</dbReference>
<evidence type="ECO:0000256" key="7">
    <source>
        <dbReference type="ARBA" id="ARBA00022917"/>
    </source>
</evidence>
<evidence type="ECO:0000256" key="1">
    <source>
        <dbReference type="ARBA" id="ARBA00004496"/>
    </source>
</evidence>
<dbReference type="AlphaFoldDB" id="A0A090Y2L8"/>
<dbReference type="PRINTS" id="PR01040">
    <property type="entry name" value="TRNASYNTHTYR"/>
</dbReference>
<comment type="similarity">
    <text evidence="10 11">Belongs to the class-I aminoacyl-tRNA synthetase family. TyrS type 1 subfamily.</text>
</comment>
<feature type="short sequence motif" description="'KMSKS' region" evidence="11">
    <location>
        <begin position="229"/>
        <end position="233"/>
    </location>
</feature>
<protein>
    <recommendedName>
        <fullName evidence="11">Tyrosine--tRNA ligase</fullName>
        <ecNumber evidence="11">6.1.1.1</ecNumber>
    </recommendedName>
    <alternativeName>
        <fullName evidence="11">Tyrosyl-tRNA synthetase</fullName>
        <shortName evidence="11">TyrRS</shortName>
    </alternativeName>
</protein>
<dbReference type="GeneID" id="77008591"/>
<dbReference type="GO" id="GO:0006437">
    <property type="term" value="P:tyrosyl-tRNA aminoacylation"/>
    <property type="evidence" value="ECO:0007669"/>
    <property type="project" value="UniProtKB-UniRule"/>
</dbReference>
<comment type="catalytic activity">
    <reaction evidence="9 11">
        <text>tRNA(Tyr) + L-tyrosine + ATP = L-tyrosyl-tRNA(Tyr) + AMP + diphosphate + H(+)</text>
        <dbReference type="Rhea" id="RHEA:10220"/>
        <dbReference type="Rhea" id="RHEA-COMP:9706"/>
        <dbReference type="Rhea" id="RHEA-COMP:9707"/>
        <dbReference type="ChEBI" id="CHEBI:15378"/>
        <dbReference type="ChEBI" id="CHEBI:30616"/>
        <dbReference type="ChEBI" id="CHEBI:33019"/>
        <dbReference type="ChEBI" id="CHEBI:58315"/>
        <dbReference type="ChEBI" id="CHEBI:78442"/>
        <dbReference type="ChEBI" id="CHEBI:78536"/>
        <dbReference type="ChEBI" id="CHEBI:456215"/>
        <dbReference type="EC" id="6.1.1.1"/>
    </reaction>
</comment>
<keyword evidence="7 11" id="KW-0648">Protein biosynthesis</keyword>
<dbReference type="Gene3D" id="3.10.290.10">
    <property type="entry name" value="RNA-binding S4 domain"/>
    <property type="match status" value="1"/>
</dbReference>
<dbReference type="CDD" id="cd00165">
    <property type="entry name" value="S4"/>
    <property type="match status" value="1"/>
</dbReference>
<dbReference type="PROSITE" id="PS50889">
    <property type="entry name" value="S4"/>
    <property type="match status" value="1"/>
</dbReference>
<dbReference type="InterPro" id="IPR001412">
    <property type="entry name" value="aa-tRNA-synth_I_CS"/>
</dbReference>
<dbReference type="GO" id="GO:0005524">
    <property type="term" value="F:ATP binding"/>
    <property type="evidence" value="ECO:0007669"/>
    <property type="project" value="UniProtKB-UniRule"/>
</dbReference>
<dbReference type="CDD" id="cd00805">
    <property type="entry name" value="TyrRS_core"/>
    <property type="match status" value="1"/>
</dbReference>
<feature type="binding site" evidence="11">
    <location>
        <position position="173"/>
    </location>
    <ligand>
        <name>L-tyrosine</name>
        <dbReference type="ChEBI" id="CHEBI:58315"/>
    </ligand>
</feature>
<comment type="function">
    <text evidence="11">Catalyzes the attachment of tyrosine to tRNA(Tyr) in a two-step reaction: tyrosine is first activated by ATP to form Tyr-AMP and then transferred to the acceptor end of tRNA(Tyr).</text>
</comment>
<dbReference type="GO" id="GO:0004831">
    <property type="term" value="F:tyrosine-tRNA ligase activity"/>
    <property type="evidence" value="ECO:0007669"/>
    <property type="project" value="UniProtKB-UniRule"/>
</dbReference>
<dbReference type="InterPro" id="IPR024088">
    <property type="entry name" value="Tyr-tRNA-ligase_bac-type"/>
</dbReference>
<dbReference type="NCBIfam" id="TIGR00234">
    <property type="entry name" value="tyrS"/>
    <property type="match status" value="1"/>
</dbReference>
<evidence type="ECO:0000256" key="8">
    <source>
        <dbReference type="ARBA" id="ARBA00023146"/>
    </source>
</evidence>
<dbReference type="Pfam" id="PF00579">
    <property type="entry name" value="tRNA-synt_1b"/>
    <property type="match status" value="1"/>
</dbReference>
<evidence type="ECO:0000313" key="15">
    <source>
        <dbReference type="Proteomes" id="UP000029278"/>
    </source>
</evidence>
<evidence type="ECO:0000256" key="2">
    <source>
        <dbReference type="ARBA" id="ARBA00022490"/>
    </source>
</evidence>
<keyword evidence="6 12" id="KW-0694">RNA-binding</keyword>
<dbReference type="Gene3D" id="1.10.240.10">
    <property type="entry name" value="Tyrosyl-Transfer RNA Synthetase"/>
    <property type="match status" value="1"/>
</dbReference>
<keyword evidence="2 11" id="KW-0963">Cytoplasm</keyword>
<dbReference type="RefSeq" id="WP_036624576.1">
    <property type="nucleotide sequence ID" value="NZ_JAKOBR010000034.1"/>
</dbReference>